<feature type="domain" description="Amino acid permease/ SLC12A" evidence="8">
    <location>
        <begin position="57"/>
        <end position="518"/>
    </location>
</feature>
<feature type="transmembrane region" description="Helical" evidence="7">
    <location>
        <begin position="234"/>
        <end position="254"/>
    </location>
</feature>
<evidence type="ECO:0000256" key="3">
    <source>
        <dbReference type="ARBA" id="ARBA00022692"/>
    </source>
</evidence>
<evidence type="ECO:0000256" key="7">
    <source>
        <dbReference type="SAM" id="Phobius"/>
    </source>
</evidence>
<proteinExistence type="predicted"/>
<dbReference type="EMBL" id="DF933830">
    <property type="protein sequence ID" value="GAM39781.1"/>
    <property type="molecule type" value="Genomic_DNA"/>
</dbReference>
<gene>
    <name evidence="9" type="ORF">TCE0_034f11604</name>
</gene>
<dbReference type="InterPro" id="IPR004841">
    <property type="entry name" value="AA-permease/SLC12A_dom"/>
</dbReference>
<dbReference type="PIRSF" id="PIRSF006060">
    <property type="entry name" value="AA_transporter"/>
    <property type="match status" value="1"/>
</dbReference>
<name>A0A6V8HEM1_TALPI</name>
<keyword evidence="5 7" id="KW-1133">Transmembrane helix</keyword>
<dbReference type="FunFam" id="1.20.1740.10:FF:000006">
    <property type="entry name" value="General amino acid permease"/>
    <property type="match status" value="1"/>
</dbReference>
<dbReference type="PANTHER" id="PTHR43341:SF18">
    <property type="entry name" value="AMINO ACID PERMEASE_ SLC12A DOMAIN-CONTAINING PROTEIN"/>
    <property type="match status" value="1"/>
</dbReference>
<feature type="transmembrane region" description="Helical" evidence="7">
    <location>
        <begin position="199"/>
        <end position="218"/>
    </location>
</feature>
<evidence type="ECO:0000256" key="2">
    <source>
        <dbReference type="ARBA" id="ARBA00022448"/>
    </source>
</evidence>
<reference evidence="10" key="1">
    <citation type="journal article" date="2015" name="Genome Announc.">
        <title>Draft genome sequence of Talaromyces cellulolyticus strain Y-94, a source of lignocellulosic biomass-degrading enzymes.</title>
        <authorList>
            <person name="Fujii T."/>
            <person name="Koike H."/>
            <person name="Sawayama S."/>
            <person name="Yano S."/>
            <person name="Inoue H."/>
        </authorList>
    </citation>
    <scope>NUCLEOTIDE SEQUENCE [LARGE SCALE GENOMIC DNA]</scope>
    <source>
        <strain evidence="10">Y-94</strain>
    </source>
</reference>
<keyword evidence="6 7" id="KW-0472">Membrane</keyword>
<dbReference type="GO" id="GO:0016020">
    <property type="term" value="C:membrane"/>
    <property type="evidence" value="ECO:0007669"/>
    <property type="project" value="UniProtKB-SubCell"/>
</dbReference>
<evidence type="ECO:0000259" key="8">
    <source>
        <dbReference type="Pfam" id="PF00324"/>
    </source>
</evidence>
<evidence type="ECO:0000256" key="6">
    <source>
        <dbReference type="ARBA" id="ARBA00023136"/>
    </source>
</evidence>
<evidence type="ECO:0000313" key="9">
    <source>
        <dbReference type="EMBL" id="GAM39781.1"/>
    </source>
</evidence>
<keyword evidence="4" id="KW-0029">Amino-acid transport</keyword>
<comment type="caution">
    <text evidence="9">The sequence shown here is derived from an EMBL/GenBank/DDBJ whole genome shotgun (WGS) entry which is preliminary data.</text>
</comment>
<protein>
    <submittedName>
        <fullName evidence="9">Amino acid transporter</fullName>
    </submittedName>
</protein>
<keyword evidence="2" id="KW-0813">Transport</keyword>
<feature type="transmembrane region" description="Helical" evidence="7">
    <location>
        <begin position="415"/>
        <end position="440"/>
    </location>
</feature>
<dbReference type="InterPro" id="IPR050524">
    <property type="entry name" value="APC_YAT"/>
</dbReference>
<feature type="transmembrane region" description="Helical" evidence="7">
    <location>
        <begin position="489"/>
        <end position="509"/>
    </location>
</feature>
<feature type="transmembrane region" description="Helical" evidence="7">
    <location>
        <begin position="166"/>
        <end position="187"/>
    </location>
</feature>
<feature type="transmembrane region" description="Helical" evidence="7">
    <location>
        <begin position="288"/>
        <end position="307"/>
    </location>
</feature>
<dbReference type="PANTHER" id="PTHR43341">
    <property type="entry name" value="AMINO ACID PERMEASE"/>
    <property type="match status" value="1"/>
</dbReference>
<dbReference type="Gene3D" id="1.20.1740.10">
    <property type="entry name" value="Amino acid/polyamine transporter I"/>
    <property type="match status" value="1"/>
</dbReference>
<dbReference type="GO" id="GO:0015171">
    <property type="term" value="F:amino acid transmembrane transporter activity"/>
    <property type="evidence" value="ECO:0007669"/>
    <property type="project" value="TreeGrafter"/>
</dbReference>
<keyword evidence="10" id="KW-1185">Reference proteome</keyword>
<evidence type="ECO:0000256" key="4">
    <source>
        <dbReference type="ARBA" id="ARBA00022970"/>
    </source>
</evidence>
<evidence type="ECO:0000313" key="10">
    <source>
        <dbReference type="Proteomes" id="UP000053095"/>
    </source>
</evidence>
<feature type="transmembrane region" description="Helical" evidence="7">
    <location>
        <begin position="461"/>
        <end position="483"/>
    </location>
</feature>
<dbReference type="Proteomes" id="UP000053095">
    <property type="component" value="Unassembled WGS sequence"/>
</dbReference>
<sequence>MQDNKNHMSISIDHDTGEIDVIEKGTANTLSTSSDPKGLAAEFGEVKDLKQGLYQRHVQMIALAGTLGTGLFLSSGESIANGGPLGALLGYTIIGTAAISVVFAGAEMSALIPLNGGIIRFTEHFVDPALSFAIGWNEVYAHIVSVPSELSALAVLVKFWTDINSAVWITVFGLAMLATTLVFIRVYGELEYGFSMLKIALVLGVDLMSLVITCGGGPNHDAIGFKYWKNPGPFVQYLSIGGSLGQFLGFWKVLDNSLYAYSGIENISLTAGETRFPRSSIPIAAKRVFWKILLFYVITIFFVGLIVPSNNPNLLLGTGNASESPFVIAAKGAGIPAIPSIVNAVVLTSALSAGNSSLLWGSRILYAMAVEGSAPRLFTRVNRFGIPYLSVLFYGAFMALGYMSLSSTAETVFSWLKTLVSISTLVNWMVITVTYLRFYYGCRRQRIDRQRLPWTAPLQPYMSWWSISLFVILLLTGGFSTFIHGHWKTQTFVSTYINIPIFFMLYFGYKFIRGSQIRTLSEIPIEHFLVIAEQEERETEKASTRWRWLTFLWE</sequence>
<feature type="transmembrane region" description="Helical" evidence="7">
    <location>
        <begin position="381"/>
        <end position="403"/>
    </location>
</feature>
<dbReference type="AlphaFoldDB" id="A0A6V8HEM1"/>
<evidence type="ECO:0000256" key="1">
    <source>
        <dbReference type="ARBA" id="ARBA00004141"/>
    </source>
</evidence>
<evidence type="ECO:0000256" key="5">
    <source>
        <dbReference type="ARBA" id="ARBA00022989"/>
    </source>
</evidence>
<comment type="subcellular location">
    <subcellularLocation>
        <location evidence="1">Membrane</location>
        <topology evidence="1">Multi-pass membrane protein</topology>
    </subcellularLocation>
</comment>
<dbReference type="Pfam" id="PF00324">
    <property type="entry name" value="AA_permease"/>
    <property type="match status" value="1"/>
</dbReference>
<accession>A0A6V8HEM1</accession>
<organism evidence="9 10">
    <name type="scientific">Talaromyces pinophilus</name>
    <name type="common">Penicillium pinophilum</name>
    <dbReference type="NCBI Taxonomy" id="128442"/>
    <lineage>
        <taxon>Eukaryota</taxon>
        <taxon>Fungi</taxon>
        <taxon>Dikarya</taxon>
        <taxon>Ascomycota</taxon>
        <taxon>Pezizomycotina</taxon>
        <taxon>Eurotiomycetes</taxon>
        <taxon>Eurotiomycetidae</taxon>
        <taxon>Eurotiales</taxon>
        <taxon>Trichocomaceae</taxon>
        <taxon>Talaromyces</taxon>
        <taxon>Talaromyces sect. Talaromyces</taxon>
    </lineage>
</organism>
<keyword evidence="3 7" id="KW-0812">Transmembrane</keyword>
<feature type="transmembrane region" description="Helical" evidence="7">
    <location>
        <begin position="88"/>
        <end position="112"/>
    </location>
</feature>